<name>A0A160N1W9_9GAMM</name>
<organism evidence="1 2">
    <name type="scientific">Dyella thiooxydans</name>
    <dbReference type="NCBI Taxonomy" id="445710"/>
    <lineage>
        <taxon>Bacteria</taxon>
        <taxon>Pseudomonadati</taxon>
        <taxon>Pseudomonadota</taxon>
        <taxon>Gammaproteobacteria</taxon>
        <taxon>Lysobacterales</taxon>
        <taxon>Rhodanobacteraceae</taxon>
        <taxon>Dyella</taxon>
    </lineage>
</organism>
<dbReference type="AlphaFoldDB" id="A0A160N1W9"/>
<evidence type="ECO:0000313" key="1">
    <source>
        <dbReference type="EMBL" id="AND69212.1"/>
    </source>
</evidence>
<dbReference type="Proteomes" id="UP000077255">
    <property type="component" value="Chromosome"/>
</dbReference>
<protein>
    <recommendedName>
        <fullName evidence="3">Structural protein MipA</fullName>
    </recommendedName>
</protein>
<reference evidence="1 2" key="1">
    <citation type="submission" date="2016-02" db="EMBL/GenBank/DDBJ databases">
        <title>Complete genome sequencing and analysis of ATSB10, Dyella thiooxydans isolated from rhizosphere soil of sunflower (Helianthus annuus L.).</title>
        <authorList>
            <person name="Lee Y."/>
            <person name="Hwangbo K."/>
            <person name="Chung H."/>
            <person name="Yoo J."/>
            <person name="Kim K.Y."/>
            <person name="Sa T.M."/>
            <person name="Um Y."/>
            <person name="Madhaiyan M."/>
        </authorList>
    </citation>
    <scope>NUCLEOTIDE SEQUENCE [LARGE SCALE GENOMIC DNA]</scope>
    <source>
        <strain evidence="1 2">ATSB10</strain>
    </source>
</reference>
<evidence type="ECO:0008006" key="3">
    <source>
        <dbReference type="Google" id="ProtNLM"/>
    </source>
</evidence>
<accession>A0A160N1W9</accession>
<evidence type="ECO:0000313" key="2">
    <source>
        <dbReference type="Proteomes" id="UP000077255"/>
    </source>
</evidence>
<dbReference type="InterPro" id="IPR010583">
    <property type="entry name" value="MipA"/>
</dbReference>
<dbReference type="EMBL" id="CP014841">
    <property type="protein sequence ID" value="AND69212.1"/>
    <property type="molecule type" value="Genomic_DNA"/>
</dbReference>
<sequence>MQRMPAWPGSRHQREDPVPYIDVELPGIGSLSTLDGLEVELLHGPALRGGFYGSYQWGRERTDLGPLGGKVPSLAPRLNAGGYLEWQLNKSVDVGANLSHDTAGAGAYLNLYADTDLPSIGPLEQAASVRWSLMNGAAMNRFFGIGPASASALGVRAWRPGGGSEMASLEYDLYLPTSKHTGLALSVVYGRLLGGAANSPLVSRFGSATQWTQSLAFIYHP</sequence>
<dbReference type="Pfam" id="PF06629">
    <property type="entry name" value="MipA"/>
    <property type="match status" value="1"/>
</dbReference>
<dbReference type="PATRIC" id="fig|445710.3.peg.1753"/>
<keyword evidence="2" id="KW-1185">Reference proteome</keyword>
<gene>
    <name evidence="1" type="ORF">ATSB10_17580</name>
</gene>
<dbReference type="STRING" id="445710.ATSB10_17580"/>
<proteinExistence type="predicted"/>
<dbReference type="KEGG" id="dtx:ATSB10_17580"/>